<dbReference type="GO" id="GO:0020037">
    <property type="term" value="F:heme binding"/>
    <property type="evidence" value="ECO:0007669"/>
    <property type="project" value="InterPro"/>
</dbReference>
<dbReference type="InParanoid" id="C7Z3I8"/>
<organism evidence="6 7">
    <name type="scientific">Fusarium vanettenii (strain ATCC MYA-4622 / CBS 123669 / FGSC 9596 / NRRL 45880 / 77-13-4)</name>
    <name type="common">Fusarium solani subsp. pisi</name>
    <dbReference type="NCBI Taxonomy" id="660122"/>
    <lineage>
        <taxon>Eukaryota</taxon>
        <taxon>Fungi</taxon>
        <taxon>Dikarya</taxon>
        <taxon>Ascomycota</taxon>
        <taxon>Pezizomycotina</taxon>
        <taxon>Sordariomycetes</taxon>
        <taxon>Hypocreomycetidae</taxon>
        <taxon>Hypocreales</taxon>
        <taxon>Nectriaceae</taxon>
        <taxon>Fusarium</taxon>
        <taxon>Fusarium solani species complex</taxon>
        <taxon>Fusarium vanettenii</taxon>
    </lineage>
</organism>
<dbReference type="InterPro" id="IPR001128">
    <property type="entry name" value="Cyt_P450"/>
</dbReference>
<dbReference type="RefSeq" id="XP_003046856.1">
    <property type="nucleotide sequence ID" value="XM_003046810.1"/>
</dbReference>
<dbReference type="eggNOG" id="KOG0156">
    <property type="taxonomic scope" value="Eukaryota"/>
</dbReference>
<dbReference type="PANTHER" id="PTHR46300">
    <property type="entry name" value="P450, PUTATIVE (EUROFUNG)-RELATED-RELATED"/>
    <property type="match status" value="1"/>
</dbReference>
<dbReference type="HOGENOM" id="CLU_001570_2_1_1"/>
<name>C7Z3I8_FUSV7</name>
<evidence type="ECO:0008006" key="8">
    <source>
        <dbReference type="Google" id="ProtNLM"/>
    </source>
</evidence>
<dbReference type="SUPFAM" id="SSF48264">
    <property type="entry name" value="Cytochrome P450"/>
    <property type="match status" value="1"/>
</dbReference>
<dbReference type="EMBL" id="GG698909">
    <property type="protein sequence ID" value="EEU41143.1"/>
    <property type="molecule type" value="Genomic_DNA"/>
</dbReference>
<keyword evidence="5" id="KW-1133">Transmembrane helix</keyword>
<dbReference type="PANTHER" id="PTHR46300:SF12">
    <property type="entry name" value="P450, PUTATIVE (EUROFUNG)-RELATED"/>
    <property type="match status" value="1"/>
</dbReference>
<keyword evidence="7" id="KW-1185">Reference proteome</keyword>
<dbReference type="GO" id="GO:0005506">
    <property type="term" value="F:iron ion binding"/>
    <property type="evidence" value="ECO:0007669"/>
    <property type="project" value="InterPro"/>
</dbReference>
<evidence type="ECO:0000313" key="7">
    <source>
        <dbReference type="Proteomes" id="UP000005206"/>
    </source>
</evidence>
<dbReference type="GO" id="GO:0004497">
    <property type="term" value="F:monooxygenase activity"/>
    <property type="evidence" value="ECO:0007669"/>
    <property type="project" value="InterPro"/>
</dbReference>
<dbReference type="InterPro" id="IPR050364">
    <property type="entry name" value="Cytochrome_P450_fung"/>
</dbReference>
<dbReference type="Pfam" id="PF00067">
    <property type="entry name" value="p450"/>
    <property type="match status" value="2"/>
</dbReference>
<dbReference type="KEGG" id="nhe:NECHADRAFT_83264"/>
<dbReference type="GeneID" id="9675772"/>
<evidence type="ECO:0000256" key="4">
    <source>
        <dbReference type="ARBA" id="ARBA00023004"/>
    </source>
</evidence>
<keyword evidence="5" id="KW-0812">Transmembrane</keyword>
<keyword evidence="2" id="KW-0479">Metal-binding</keyword>
<proteinExistence type="inferred from homology"/>
<dbReference type="GO" id="GO:0016705">
    <property type="term" value="F:oxidoreductase activity, acting on paired donors, with incorporation or reduction of molecular oxygen"/>
    <property type="evidence" value="ECO:0007669"/>
    <property type="project" value="InterPro"/>
</dbReference>
<evidence type="ECO:0000256" key="5">
    <source>
        <dbReference type="SAM" id="Phobius"/>
    </source>
</evidence>
<keyword evidence="3" id="KW-0560">Oxidoreductase</keyword>
<reference evidence="6 7" key="1">
    <citation type="journal article" date="2009" name="PLoS Genet.">
        <title>The genome of Nectria haematococca: contribution of supernumerary chromosomes to gene expansion.</title>
        <authorList>
            <person name="Coleman J.J."/>
            <person name="Rounsley S.D."/>
            <person name="Rodriguez-Carres M."/>
            <person name="Kuo A."/>
            <person name="Wasmann C.C."/>
            <person name="Grimwood J."/>
            <person name="Schmutz J."/>
            <person name="Taga M."/>
            <person name="White G.J."/>
            <person name="Zhou S."/>
            <person name="Schwartz D.C."/>
            <person name="Freitag M."/>
            <person name="Ma L.J."/>
            <person name="Danchin E.G."/>
            <person name="Henrissat B."/>
            <person name="Coutinho P.M."/>
            <person name="Nelson D.R."/>
            <person name="Straney D."/>
            <person name="Napoli C.A."/>
            <person name="Barker B.M."/>
            <person name="Gribskov M."/>
            <person name="Rep M."/>
            <person name="Kroken S."/>
            <person name="Molnar I."/>
            <person name="Rensing C."/>
            <person name="Kennell J.C."/>
            <person name="Zamora J."/>
            <person name="Farman M.L."/>
            <person name="Selker E.U."/>
            <person name="Salamov A."/>
            <person name="Shapiro H."/>
            <person name="Pangilinan J."/>
            <person name="Lindquist E."/>
            <person name="Lamers C."/>
            <person name="Grigoriev I.V."/>
            <person name="Geiser D.M."/>
            <person name="Covert S.F."/>
            <person name="Temporini E."/>
            <person name="Vanetten H.D."/>
        </authorList>
    </citation>
    <scope>NUCLEOTIDE SEQUENCE [LARGE SCALE GENOMIC DNA]</scope>
    <source>
        <strain evidence="7">ATCC MYA-4622 / CBS 123669 / FGSC 9596 / NRRL 45880 / 77-13-4</strain>
    </source>
</reference>
<evidence type="ECO:0000313" key="6">
    <source>
        <dbReference type="EMBL" id="EEU41143.1"/>
    </source>
</evidence>
<dbReference type="OrthoDB" id="1103324at2759"/>
<evidence type="ECO:0000256" key="1">
    <source>
        <dbReference type="ARBA" id="ARBA00010617"/>
    </source>
</evidence>
<dbReference type="AlphaFoldDB" id="C7Z3I8"/>
<dbReference type="PRINTS" id="PR00463">
    <property type="entry name" value="EP450I"/>
</dbReference>
<keyword evidence="5" id="KW-0472">Membrane</keyword>
<dbReference type="InterPro" id="IPR002401">
    <property type="entry name" value="Cyt_P450_E_grp-I"/>
</dbReference>
<protein>
    <recommendedName>
        <fullName evidence="8">Cytochrome P450</fullName>
    </recommendedName>
</protein>
<evidence type="ECO:0000256" key="3">
    <source>
        <dbReference type="ARBA" id="ARBA00023002"/>
    </source>
</evidence>
<dbReference type="Gene3D" id="1.10.630.10">
    <property type="entry name" value="Cytochrome P450"/>
    <property type="match status" value="1"/>
</dbReference>
<evidence type="ECO:0000256" key="2">
    <source>
        <dbReference type="ARBA" id="ARBA00022723"/>
    </source>
</evidence>
<keyword evidence="4" id="KW-0408">Iron</keyword>
<comment type="similarity">
    <text evidence="1">Belongs to the cytochrome P450 family.</text>
</comment>
<sequence length="470" mass="54210">MSYSYTADLLPFLSKHLPAQVKLGPLFILLIILTFVTKQLFASWQWHRKYKLPSRVPGLPLLGNTLQVQYPAGMWFKGLAEKHGEMFTMQLGSKTWVFLNSSRVVEDLLEKRSAIYSSRPRFPMAQELMSGNNRFLLMPYGERWRKIRKIMHQILSTRRSSNLDDPTLVELFDSAQTFLCNIEPGTNPVDLFHWLASLPSWMQWWRSYGMSGFENTRRIYLREVNLIKQKIADGTAKPCFAVDYLQAKGDINTDDDEQLFIFGTLMEAGSDTSRIAIGQCIACAAIYPEWVKKARAEMDAVCGNAERLTSFEDRDKMPYMTAAAKEILRWRPFIQGGTPRELIQDDEYEDYKFPAGTVFTWNPWAIALNPKEYDDPLTFKPERFLNDDLKNPLKGRRVCAGWNVGDTNVWIASARLTYCFDFEQVQGQPIDTFNTTWEVHNHPAFPIEIKPRSPEHAALIERAFAEIVED</sequence>
<dbReference type="Proteomes" id="UP000005206">
    <property type="component" value="Chromosome 8"/>
</dbReference>
<dbReference type="InterPro" id="IPR036396">
    <property type="entry name" value="Cyt_P450_sf"/>
</dbReference>
<accession>C7Z3I8</accession>
<gene>
    <name evidence="6" type="ORF">NECHADRAFT_83264</name>
</gene>
<dbReference type="VEuPathDB" id="FungiDB:NECHADRAFT_83264"/>
<dbReference type="CDD" id="cd11065">
    <property type="entry name" value="CYP64-like"/>
    <property type="match status" value="1"/>
</dbReference>
<feature type="transmembrane region" description="Helical" evidence="5">
    <location>
        <begin position="23"/>
        <end position="41"/>
    </location>
</feature>
<dbReference type="OMA" id="TIAMFQE"/>